<feature type="region of interest" description="Disordered" evidence="1">
    <location>
        <begin position="130"/>
        <end position="159"/>
    </location>
</feature>
<dbReference type="HOGENOM" id="CLU_1326392_0_0_1"/>
<keyword evidence="3" id="KW-1185">Reference proteome</keyword>
<feature type="compositionally biased region" description="Low complexity" evidence="1">
    <location>
        <begin position="56"/>
        <end position="70"/>
    </location>
</feature>
<feature type="compositionally biased region" description="Pro residues" evidence="1">
    <location>
        <begin position="1"/>
        <end position="12"/>
    </location>
</feature>
<dbReference type="GeneID" id="25330923"/>
<reference evidence="2 3" key="1">
    <citation type="submission" date="2015-01" db="EMBL/GenBank/DDBJ databases">
        <title>The Genome Sequence of Exophiala xenobiotica CBS118157.</title>
        <authorList>
            <consortium name="The Broad Institute Genomics Platform"/>
            <person name="Cuomo C."/>
            <person name="de Hoog S."/>
            <person name="Gorbushina A."/>
            <person name="Stielow B."/>
            <person name="Teixiera M."/>
            <person name="Abouelleil A."/>
            <person name="Chapman S.B."/>
            <person name="Priest M."/>
            <person name="Young S.K."/>
            <person name="Wortman J."/>
            <person name="Nusbaum C."/>
            <person name="Birren B."/>
        </authorList>
    </citation>
    <scope>NUCLEOTIDE SEQUENCE [LARGE SCALE GENOMIC DNA]</scope>
    <source>
        <strain evidence="2 3">CBS 118157</strain>
    </source>
</reference>
<feature type="compositionally biased region" description="Gly residues" evidence="1">
    <location>
        <begin position="17"/>
        <end position="27"/>
    </location>
</feature>
<accession>A0A0D2CTT1</accession>
<evidence type="ECO:0000313" key="2">
    <source>
        <dbReference type="EMBL" id="KIW53442.1"/>
    </source>
</evidence>
<evidence type="ECO:0000313" key="3">
    <source>
        <dbReference type="Proteomes" id="UP000054342"/>
    </source>
</evidence>
<proteinExistence type="predicted"/>
<dbReference type="RefSeq" id="XP_013314026.1">
    <property type="nucleotide sequence ID" value="XM_013458572.1"/>
</dbReference>
<dbReference type="EMBL" id="KN847321">
    <property type="protein sequence ID" value="KIW53442.1"/>
    <property type="molecule type" value="Genomic_DNA"/>
</dbReference>
<dbReference type="Proteomes" id="UP000054342">
    <property type="component" value="Unassembled WGS sequence"/>
</dbReference>
<feature type="compositionally biased region" description="Acidic residues" evidence="1">
    <location>
        <begin position="142"/>
        <end position="153"/>
    </location>
</feature>
<feature type="region of interest" description="Disordered" evidence="1">
    <location>
        <begin position="1"/>
        <end position="94"/>
    </location>
</feature>
<dbReference type="AlphaFoldDB" id="A0A0D2CTT1"/>
<organism evidence="2 3">
    <name type="scientific">Exophiala xenobiotica</name>
    <dbReference type="NCBI Taxonomy" id="348802"/>
    <lineage>
        <taxon>Eukaryota</taxon>
        <taxon>Fungi</taxon>
        <taxon>Dikarya</taxon>
        <taxon>Ascomycota</taxon>
        <taxon>Pezizomycotina</taxon>
        <taxon>Eurotiomycetes</taxon>
        <taxon>Chaetothyriomycetidae</taxon>
        <taxon>Chaetothyriales</taxon>
        <taxon>Herpotrichiellaceae</taxon>
        <taxon>Exophiala</taxon>
    </lineage>
</organism>
<name>A0A0D2CTT1_9EURO</name>
<gene>
    <name evidence="2" type="ORF">PV05_09015</name>
</gene>
<evidence type="ECO:0000256" key="1">
    <source>
        <dbReference type="SAM" id="MobiDB-lite"/>
    </source>
</evidence>
<sequence length="207" mass="21666">MAENKYPPPSYPAPAYGSGGQGQGPGQGFQSPPPGGMVYGQDQNMNMSQYGPPPGQAQQGYYGPPGPGYAEPGGYGPGYGPPGGGPGYGGYGYQQQPNVIYERDRGGGAGGGICAGLLAGVTGSVITMASRSDWDDLRGSSSEDDDDFDEAIDDLDRDHEYSQDYQAQGRAIELYHEYSEDEPDADGLDALHAHADLEERARSAASE</sequence>
<protein>
    <submittedName>
        <fullName evidence="2">Uncharacterized protein</fullName>
    </submittedName>
</protein>